<dbReference type="AlphaFoldDB" id="A7MT76"/>
<dbReference type="KEGG" id="vha:VIBHAR_01303"/>
<dbReference type="Proteomes" id="UP000008152">
    <property type="component" value="Chromosome I"/>
</dbReference>
<gene>
    <name evidence="1" type="ordered locus">VIBHAR_01303</name>
</gene>
<evidence type="ECO:0000313" key="1">
    <source>
        <dbReference type="EMBL" id="ABU70280.1"/>
    </source>
</evidence>
<sequence>MEQICSSTNLNQALRRVKKNKGCAGVDKLDIDATIFKLRQASNGQRFARVFWMEATDLTRSWCGNPQTEWWRQTTIPVIIEDA</sequence>
<dbReference type="EMBL" id="CP000789">
    <property type="protein sequence ID" value="ABU70280.1"/>
    <property type="molecule type" value="Genomic_DNA"/>
</dbReference>
<organism evidence="1 2">
    <name type="scientific">Vibrio campbellii (strain ATCC BAA-1116)</name>
    <dbReference type="NCBI Taxonomy" id="2902295"/>
    <lineage>
        <taxon>Bacteria</taxon>
        <taxon>Pseudomonadati</taxon>
        <taxon>Pseudomonadota</taxon>
        <taxon>Gammaproteobacteria</taxon>
        <taxon>Vibrionales</taxon>
        <taxon>Vibrionaceae</taxon>
        <taxon>Vibrio</taxon>
    </lineage>
</organism>
<name>A7MT76_VIBC1</name>
<evidence type="ECO:0000313" key="2">
    <source>
        <dbReference type="Proteomes" id="UP000008152"/>
    </source>
</evidence>
<protein>
    <submittedName>
        <fullName evidence="1">Uncharacterized protein</fullName>
    </submittedName>
</protein>
<dbReference type="PATRIC" id="fig|338187.36.peg.1225"/>
<accession>A7MT76</accession>
<reference evidence="1 2" key="1">
    <citation type="submission" date="2007-08" db="EMBL/GenBank/DDBJ databases">
        <authorList>
            <consortium name="The Vibrio harveyi Genome Sequencing Project"/>
            <person name="Bassler B."/>
            <person name="Clifton S.W."/>
            <person name="Fulton L."/>
            <person name="Delehaunty K."/>
            <person name="Fronick C."/>
            <person name="Harrison M."/>
            <person name="Markivic C."/>
            <person name="Fulton R."/>
            <person name="Tin-Wollam A.-M."/>
            <person name="Shah N."/>
            <person name="Pepin K."/>
            <person name="Nash W."/>
            <person name="Thiruvilangam P."/>
            <person name="Bhonagiri V."/>
            <person name="Waters C."/>
            <person name="Tu K.C."/>
            <person name="Irgon J."/>
            <person name="Wilson R.K."/>
        </authorList>
    </citation>
    <scope>NUCLEOTIDE SEQUENCE [LARGE SCALE GENOMIC DNA]</scope>
    <source>
        <strain evidence="2">ATCC BAA-1116 / BB120</strain>
    </source>
</reference>
<proteinExistence type="predicted"/>